<feature type="region of interest" description="Disordered" evidence="2">
    <location>
        <begin position="1"/>
        <end position="20"/>
    </location>
</feature>
<dbReference type="Proteomes" id="UP000474565">
    <property type="component" value="Unassembled WGS sequence"/>
</dbReference>
<name>A0A6L8MPT4_9BURK</name>
<evidence type="ECO:0000256" key="2">
    <source>
        <dbReference type="SAM" id="MobiDB-lite"/>
    </source>
</evidence>
<feature type="compositionally biased region" description="Polar residues" evidence="2">
    <location>
        <begin position="1"/>
        <end position="10"/>
    </location>
</feature>
<dbReference type="InterPro" id="IPR013762">
    <property type="entry name" value="Integrase-like_cat_sf"/>
</dbReference>
<dbReference type="GO" id="GO:0006310">
    <property type="term" value="P:DNA recombination"/>
    <property type="evidence" value="ECO:0007669"/>
    <property type="project" value="UniProtKB-KW"/>
</dbReference>
<protein>
    <submittedName>
        <fullName evidence="3">Integrase</fullName>
    </submittedName>
</protein>
<comment type="caution">
    <text evidence="3">The sequence shown here is derived from an EMBL/GenBank/DDBJ whole genome shotgun (WGS) entry which is preliminary data.</text>
</comment>
<dbReference type="GO" id="GO:0003677">
    <property type="term" value="F:DNA binding"/>
    <property type="evidence" value="ECO:0007669"/>
    <property type="project" value="InterPro"/>
</dbReference>
<evidence type="ECO:0000313" key="4">
    <source>
        <dbReference type="Proteomes" id="UP000474565"/>
    </source>
</evidence>
<reference evidence="3 4" key="1">
    <citation type="submission" date="2019-12" db="EMBL/GenBank/DDBJ databases">
        <title>Novel species isolated from a subtropical stream in China.</title>
        <authorList>
            <person name="Lu H."/>
        </authorList>
    </citation>
    <scope>NUCLEOTIDE SEQUENCE [LARGE SCALE GENOMIC DNA]</scope>
    <source>
        <strain evidence="3 4">FT50W</strain>
    </source>
</reference>
<accession>A0A6L8MPT4</accession>
<proteinExistence type="predicted"/>
<evidence type="ECO:0000256" key="1">
    <source>
        <dbReference type="ARBA" id="ARBA00023172"/>
    </source>
</evidence>
<dbReference type="RefSeq" id="WP_161020917.1">
    <property type="nucleotide sequence ID" value="NZ_WWCP01000032.1"/>
</dbReference>
<gene>
    <name evidence="3" type="ORF">GTP44_20865</name>
</gene>
<dbReference type="GO" id="GO:0015074">
    <property type="term" value="P:DNA integration"/>
    <property type="evidence" value="ECO:0007669"/>
    <property type="project" value="InterPro"/>
</dbReference>
<sequence length="708" mass="79624">MKSTNRQHAASETPEQKKIRNMCDEELDQYNVSEKSQFKDDVWFFINTTPGSIAHYSTLRWTVKLFDGSSLTDVQHTARLRWAKKLVLSQLLLPSSGHRLGAGSMSRIEKQFRWLLSWMSDAGYHYPHELTPAVVRDYVDQLPSILAARTNDGEIGVTTATLALTSLVHLWDQRRALRSLGVESLPQHPFDGTGAYAVAKGLATKAVGWIKPLPDEVCIPLLNKAAWFLGSPADDVLRLLEVVRDPIAGTKIEVNKSNGTKKYLLRAGTTGPSRLKRTKRFLETFEFSILEGDSKPWHKPLNYAYEKSSERRSARITRIKELWEAVRTAAVIIVQATSGMRISELLGILAGTDKDTGLPKGVRLELSATGLYEWFVIRSVLSKTEEGLPRSVDWVLGMRPLGSNETPLAVRALHILNQLHEPWRACASTDKLVLSGHQGGSLYSPIESLGGMSFAQANHAIQRFINRWVDLSGLPDESARKTEDNDLVSWRQNKGKMFRTHMLRKAWAQFTLACDSRLLPAIQMQFHHMSLAMTEGGYIGRNPLLLGELDSMSTQRTNLAVFEIIVGKSKVSGRMGEQLDQALKKLRAEVRELPTSEKWREAVAWAEQNELKMFFTAHATCCPTRTSKMRCHDSAKTPVWLRKVPNTTMREPNLCAGCACAIMDKSNEPFWSDRYVQFEVSVRQAYHPIICRCGCFAFDCAHRLGDSV</sequence>
<dbReference type="Gene3D" id="1.10.443.10">
    <property type="entry name" value="Intergrase catalytic core"/>
    <property type="match status" value="1"/>
</dbReference>
<organism evidence="3 4">
    <name type="scientific">Duganella lactea</name>
    <dbReference type="NCBI Taxonomy" id="2692173"/>
    <lineage>
        <taxon>Bacteria</taxon>
        <taxon>Pseudomonadati</taxon>
        <taxon>Pseudomonadota</taxon>
        <taxon>Betaproteobacteria</taxon>
        <taxon>Burkholderiales</taxon>
        <taxon>Oxalobacteraceae</taxon>
        <taxon>Telluria group</taxon>
        <taxon>Duganella</taxon>
    </lineage>
</organism>
<dbReference type="SUPFAM" id="SSF56349">
    <property type="entry name" value="DNA breaking-rejoining enzymes"/>
    <property type="match status" value="1"/>
</dbReference>
<dbReference type="AlphaFoldDB" id="A0A6L8MPT4"/>
<keyword evidence="1" id="KW-0233">DNA recombination</keyword>
<evidence type="ECO:0000313" key="3">
    <source>
        <dbReference type="EMBL" id="MYM84392.1"/>
    </source>
</evidence>
<dbReference type="InterPro" id="IPR011010">
    <property type="entry name" value="DNA_brk_join_enz"/>
</dbReference>
<dbReference type="EMBL" id="WWCP01000032">
    <property type="protein sequence ID" value="MYM84392.1"/>
    <property type="molecule type" value="Genomic_DNA"/>
</dbReference>